<sequence length="63" mass="6535">MDWDKRAGTIQTSAAASTRAASPFRTRRPEGSGQCGKRSPGGALPTLLPACLQRRAVVGGRGP</sequence>
<dbReference type="AlphaFoldDB" id="A0A6G1ECH0"/>
<feature type="compositionally biased region" description="Low complexity" evidence="1">
    <location>
        <begin position="12"/>
        <end position="24"/>
    </location>
</feature>
<feature type="region of interest" description="Disordered" evidence="1">
    <location>
        <begin position="1"/>
        <end position="46"/>
    </location>
</feature>
<dbReference type="Proteomes" id="UP000479710">
    <property type="component" value="Unassembled WGS sequence"/>
</dbReference>
<evidence type="ECO:0000256" key="1">
    <source>
        <dbReference type="SAM" id="MobiDB-lite"/>
    </source>
</evidence>
<dbReference type="EMBL" id="SPHZ02000004">
    <property type="protein sequence ID" value="KAF0922286.1"/>
    <property type="molecule type" value="Genomic_DNA"/>
</dbReference>
<evidence type="ECO:0000313" key="2">
    <source>
        <dbReference type="EMBL" id="KAF0922286.1"/>
    </source>
</evidence>
<comment type="caution">
    <text evidence="2">The sequence shown here is derived from an EMBL/GenBank/DDBJ whole genome shotgun (WGS) entry which is preliminary data.</text>
</comment>
<proteinExistence type="predicted"/>
<accession>A0A6G1ECH0</accession>
<name>A0A6G1ECH0_9ORYZ</name>
<protein>
    <submittedName>
        <fullName evidence="2">Uncharacterized protein</fullName>
    </submittedName>
</protein>
<evidence type="ECO:0000313" key="3">
    <source>
        <dbReference type="Proteomes" id="UP000479710"/>
    </source>
</evidence>
<keyword evidence="3" id="KW-1185">Reference proteome</keyword>
<gene>
    <name evidence="2" type="ORF">E2562_031177</name>
</gene>
<organism evidence="2 3">
    <name type="scientific">Oryza meyeriana var. granulata</name>
    <dbReference type="NCBI Taxonomy" id="110450"/>
    <lineage>
        <taxon>Eukaryota</taxon>
        <taxon>Viridiplantae</taxon>
        <taxon>Streptophyta</taxon>
        <taxon>Embryophyta</taxon>
        <taxon>Tracheophyta</taxon>
        <taxon>Spermatophyta</taxon>
        <taxon>Magnoliopsida</taxon>
        <taxon>Liliopsida</taxon>
        <taxon>Poales</taxon>
        <taxon>Poaceae</taxon>
        <taxon>BOP clade</taxon>
        <taxon>Oryzoideae</taxon>
        <taxon>Oryzeae</taxon>
        <taxon>Oryzinae</taxon>
        <taxon>Oryza</taxon>
        <taxon>Oryza meyeriana</taxon>
    </lineage>
</organism>
<reference evidence="2 3" key="1">
    <citation type="submission" date="2019-11" db="EMBL/GenBank/DDBJ databases">
        <title>Whole genome sequence of Oryza granulata.</title>
        <authorList>
            <person name="Li W."/>
        </authorList>
    </citation>
    <scope>NUCLEOTIDE SEQUENCE [LARGE SCALE GENOMIC DNA]</scope>
    <source>
        <strain evidence="3">cv. Menghai</strain>
        <tissue evidence="2">Leaf</tissue>
    </source>
</reference>